<dbReference type="GO" id="GO:0005637">
    <property type="term" value="C:nuclear inner membrane"/>
    <property type="evidence" value="ECO:0007669"/>
    <property type="project" value="UniProtKB-SubCell"/>
</dbReference>
<organism evidence="11">
    <name type="scientific">Gaeumannomyces tritici (strain R3-111a-1)</name>
    <name type="common">Wheat and barley take-all root rot fungus</name>
    <name type="synonym">Gaeumannomyces graminis var. tritici</name>
    <dbReference type="NCBI Taxonomy" id="644352"/>
    <lineage>
        <taxon>Eukaryota</taxon>
        <taxon>Fungi</taxon>
        <taxon>Dikarya</taxon>
        <taxon>Ascomycota</taxon>
        <taxon>Pezizomycotina</taxon>
        <taxon>Sordariomycetes</taxon>
        <taxon>Sordariomycetidae</taxon>
        <taxon>Magnaporthales</taxon>
        <taxon>Magnaporthaceae</taxon>
        <taxon>Gaeumannomyces</taxon>
    </lineage>
</organism>
<dbReference type="Pfam" id="PF12949">
    <property type="entry name" value="HeH"/>
    <property type="match status" value="1"/>
</dbReference>
<sequence>MSDSENLDYLQPDFDPRTLTVPRLRSILVTYGVQYPATAKKGQLIDIFLDEVAPRSAKILAERARAKRSSRGIVDVESSNSSSTDFMDDMVPPARNATRSRSPRKVSRRLQSEDPSDLDEPERRAPISPRKRSTRSTSRQLLSDADSDHDVPATKTPRAVSRHSFIDADGDVASKTPRAAPRRSVMDTDAEAAAKTPRAAPHRSVTPHVRLEPPTVEESDQFGYDGIGTASTRKPSPKVSSAVFTNDNPFQSGSSPPQALKTPSNRRRTTGGGGIDSVVSKAASTARRRTDGPVLEQPSRKISRSYEIPVSALKAPRTPEPPRMVEAGEEFTPDEQLELAQEEATHSAIARRQPPAKRAGVSLTTPVLVLLVTLLGAYAGWYRQEKVKVGYCGLGQPATQILPQDVQDKLPDWAILVLEPQCEACPTHAYCFDDFTVSCDDDYILKPHPLSLGGLVPLPPTCEPDGVKARRVQAIADKAVEELRNRRAKFECGDAADDEGKPVEAASIEEDVLKEIVGEQRSKKLSKQEFDDLWVAALGEIQSRDEVEVETVQAGDSGGFPNTYLSSTSHASLPYACAAQLYVRRGLERYRFGIAVVAFSLVTLFASFQYARVSYRRRKAMAERVPRLVDVVLEKLANQKELAYEVGGEEDPFLFLPNLRDDVLRAEHKLKERERIWERVRVVVEQNSNVRQGQRESHNGEIGRAWEWIGPTAGGDGGRRRTLGGSRKSWGGASVRTDDDVAGSPGPRTPVSETPEGKSGLHRKWQEGTRAVF</sequence>
<dbReference type="eggNOG" id="ENOG502QVG5">
    <property type="taxonomic scope" value="Eukaryota"/>
</dbReference>
<dbReference type="Proteomes" id="UP000006039">
    <property type="component" value="Unassembled WGS sequence"/>
</dbReference>
<keyword evidence="4 8" id="KW-1133">Transmembrane helix</keyword>
<dbReference type="InterPro" id="IPR025856">
    <property type="entry name" value="HeH/LEM_domain"/>
</dbReference>
<feature type="domain" description="HeH/LEM" evidence="10">
    <location>
        <begin position="16"/>
        <end position="49"/>
    </location>
</feature>
<evidence type="ECO:0008006" key="14">
    <source>
        <dbReference type="Google" id="ProtNLM"/>
    </source>
</evidence>
<feature type="transmembrane region" description="Helical" evidence="8">
    <location>
        <begin position="359"/>
        <end position="381"/>
    </location>
</feature>
<dbReference type="GO" id="GO:0003682">
    <property type="term" value="F:chromatin binding"/>
    <property type="evidence" value="ECO:0007669"/>
    <property type="project" value="InterPro"/>
</dbReference>
<feature type="region of interest" description="Disordered" evidence="7">
    <location>
        <begin position="707"/>
        <end position="773"/>
    </location>
</feature>
<dbReference type="InterPro" id="IPR044780">
    <property type="entry name" value="Heh2/Src1"/>
</dbReference>
<dbReference type="Gene3D" id="1.10.10.1180">
    <property type="entry name" value="MAN1, winged-helix domain"/>
    <property type="match status" value="1"/>
</dbReference>
<keyword evidence="3 8" id="KW-0812">Transmembrane</keyword>
<evidence type="ECO:0000256" key="3">
    <source>
        <dbReference type="ARBA" id="ARBA00022692"/>
    </source>
</evidence>
<keyword evidence="2" id="KW-0597">Phosphoprotein</keyword>
<gene>
    <name evidence="12" type="primary">20350697</name>
    <name evidence="11" type="ORF">GGTG_10239</name>
</gene>
<dbReference type="InterPro" id="IPR018996">
    <property type="entry name" value="Man1/Src1-like_C"/>
</dbReference>
<evidence type="ECO:0000256" key="8">
    <source>
        <dbReference type="SAM" id="Phobius"/>
    </source>
</evidence>
<evidence type="ECO:0000256" key="6">
    <source>
        <dbReference type="ARBA" id="ARBA00023242"/>
    </source>
</evidence>
<evidence type="ECO:0000256" key="5">
    <source>
        <dbReference type="ARBA" id="ARBA00023136"/>
    </source>
</evidence>
<feature type="transmembrane region" description="Helical" evidence="8">
    <location>
        <begin position="592"/>
        <end position="611"/>
    </location>
</feature>
<evidence type="ECO:0000256" key="1">
    <source>
        <dbReference type="ARBA" id="ARBA00004540"/>
    </source>
</evidence>
<accession>J3P9R3</accession>
<reference evidence="11" key="3">
    <citation type="submission" date="2010-09" db="EMBL/GenBank/DDBJ databases">
        <title>Annotation of Gaeumannomyces graminis var. tritici R3-111a-1.</title>
        <authorList>
            <consortium name="The Broad Institute Genome Sequencing Platform"/>
            <person name="Ma L.-J."/>
            <person name="Dead R."/>
            <person name="Young S.K."/>
            <person name="Zeng Q."/>
            <person name="Gargeya S."/>
            <person name="Fitzgerald M."/>
            <person name="Haas B."/>
            <person name="Abouelleil A."/>
            <person name="Alvarado L."/>
            <person name="Arachchi H.M."/>
            <person name="Berlin A."/>
            <person name="Brown A."/>
            <person name="Chapman S.B."/>
            <person name="Chen Z."/>
            <person name="Dunbar C."/>
            <person name="Freedman E."/>
            <person name="Gearin G."/>
            <person name="Gellesch M."/>
            <person name="Goldberg J."/>
            <person name="Griggs A."/>
            <person name="Gujja S."/>
            <person name="Heiman D."/>
            <person name="Howarth C."/>
            <person name="Larson L."/>
            <person name="Lui A."/>
            <person name="MacDonald P.J.P."/>
            <person name="Mehta T."/>
            <person name="Montmayeur A."/>
            <person name="Murphy C."/>
            <person name="Neiman D."/>
            <person name="Pearson M."/>
            <person name="Priest M."/>
            <person name="Roberts A."/>
            <person name="Saif S."/>
            <person name="Shea T."/>
            <person name="Shenoy N."/>
            <person name="Sisk P."/>
            <person name="Stolte C."/>
            <person name="Sykes S."/>
            <person name="Yandava C."/>
            <person name="Wortman J."/>
            <person name="Nusbaum C."/>
            <person name="Birren B."/>
        </authorList>
    </citation>
    <scope>NUCLEOTIDE SEQUENCE</scope>
    <source>
        <strain evidence="11">R3-111a-1</strain>
    </source>
</reference>
<dbReference type="GeneID" id="20350697"/>
<dbReference type="HOGENOM" id="CLU_010838_2_0_1"/>
<evidence type="ECO:0000313" key="11">
    <source>
        <dbReference type="EMBL" id="EJT73399.1"/>
    </source>
</evidence>
<evidence type="ECO:0000259" key="9">
    <source>
        <dbReference type="Pfam" id="PF09402"/>
    </source>
</evidence>
<dbReference type="VEuPathDB" id="FungiDB:GGTG_10239"/>
<dbReference type="EMBL" id="GL385399">
    <property type="protein sequence ID" value="EJT73399.1"/>
    <property type="molecule type" value="Genomic_DNA"/>
</dbReference>
<feature type="compositionally biased region" description="Polar residues" evidence="7">
    <location>
        <begin position="229"/>
        <end position="263"/>
    </location>
</feature>
<dbReference type="Pfam" id="PF09402">
    <property type="entry name" value="MSC"/>
    <property type="match status" value="1"/>
</dbReference>
<dbReference type="STRING" id="644352.J3P9R3"/>
<name>J3P9R3_GAET3</name>
<evidence type="ECO:0000256" key="2">
    <source>
        <dbReference type="ARBA" id="ARBA00022553"/>
    </source>
</evidence>
<evidence type="ECO:0000313" key="13">
    <source>
        <dbReference type="Proteomes" id="UP000006039"/>
    </source>
</evidence>
<dbReference type="GO" id="GO:0071763">
    <property type="term" value="P:nuclear membrane organization"/>
    <property type="evidence" value="ECO:0007669"/>
    <property type="project" value="TreeGrafter"/>
</dbReference>
<reference evidence="13" key="1">
    <citation type="submission" date="2010-07" db="EMBL/GenBank/DDBJ databases">
        <title>The genome sequence of Gaeumannomyces graminis var. tritici strain R3-111a-1.</title>
        <authorList>
            <consortium name="The Broad Institute Genome Sequencing Platform"/>
            <person name="Ma L.-J."/>
            <person name="Dead R."/>
            <person name="Young S."/>
            <person name="Zeng Q."/>
            <person name="Koehrsen M."/>
            <person name="Alvarado L."/>
            <person name="Berlin A."/>
            <person name="Chapman S.B."/>
            <person name="Chen Z."/>
            <person name="Freedman E."/>
            <person name="Gellesch M."/>
            <person name="Goldberg J."/>
            <person name="Griggs A."/>
            <person name="Gujja S."/>
            <person name="Heilman E.R."/>
            <person name="Heiman D."/>
            <person name="Hepburn T."/>
            <person name="Howarth C."/>
            <person name="Jen D."/>
            <person name="Larson L."/>
            <person name="Mehta T."/>
            <person name="Neiman D."/>
            <person name="Pearson M."/>
            <person name="Roberts A."/>
            <person name="Saif S."/>
            <person name="Shea T."/>
            <person name="Shenoy N."/>
            <person name="Sisk P."/>
            <person name="Stolte C."/>
            <person name="Sykes S."/>
            <person name="Walk T."/>
            <person name="White J."/>
            <person name="Yandava C."/>
            <person name="Haas B."/>
            <person name="Nusbaum C."/>
            <person name="Birren B."/>
        </authorList>
    </citation>
    <scope>NUCLEOTIDE SEQUENCE [LARGE SCALE GENOMIC DNA]</scope>
    <source>
        <strain evidence="13">R3-111a-1</strain>
    </source>
</reference>
<evidence type="ECO:0000313" key="12">
    <source>
        <dbReference type="EnsemblFungi" id="EJT73399"/>
    </source>
</evidence>
<dbReference type="PANTHER" id="PTHR47808">
    <property type="entry name" value="INNER NUCLEAR MEMBRANE PROTEIN HEH2-RELATED"/>
    <property type="match status" value="1"/>
</dbReference>
<reference evidence="12" key="5">
    <citation type="submission" date="2018-04" db="UniProtKB">
        <authorList>
            <consortium name="EnsemblFungi"/>
        </authorList>
    </citation>
    <scope>IDENTIFICATION</scope>
    <source>
        <strain evidence="12">R3-111a-1</strain>
    </source>
</reference>
<keyword evidence="13" id="KW-1185">Reference proteome</keyword>
<keyword evidence="6" id="KW-0539">Nucleus</keyword>
<dbReference type="FunCoup" id="J3P9R3">
    <property type="interactions" value="49"/>
</dbReference>
<dbReference type="InterPro" id="IPR041885">
    <property type="entry name" value="MAN1_winged_helix_dom"/>
</dbReference>
<reference evidence="12" key="4">
    <citation type="journal article" date="2015" name="G3 (Bethesda)">
        <title>Genome sequences of three phytopathogenic species of the Magnaporthaceae family of fungi.</title>
        <authorList>
            <person name="Okagaki L.H."/>
            <person name="Nunes C.C."/>
            <person name="Sailsbery J."/>
            <person name="Clay B."/>
            <person name="Brown D."/>
            <person name="John T."/>
            <person name="Oh Y."/>
            <person name="Young N."/>
            <person name="Fitzgerald M."/>
            <person name="Haas B.J."/>
            <person name="Zeng Q."/>
            <person name="Young S."/>
            <person name="Adiconis X."/>
            <person name="Fan L."/>
            <person name="Levin J.Z."/>
            <person name="Mitchell T.K."/>
            <person name="Okubara P.A."/>
            <person name="Farman M.L."/>
            <person name="Kohn L.M."/>
            <person name="Birren B."/>
            <person name="Ma L.-J."/>
            <person name="Dean R.A."/>
        </authorList>
    </citation>
    <scope>NUCLEOTIDE SEQUENCE</scope>
    <source>
        <strain evidence="12">R3-111a-1</strain>
    </source>
</reference>
<proteinExistence type="predicted"/>
<dbReference type="CDD" id="cd12935">
    <property type="entry name" value="LEM_like"/>
    <property type="match status" value="1"/>
</dbReference>
<dbReference type="OrthoDB" id="2503928at2759"/>
<reference evidence="11" key="2">
    <citation type="submission" date="2010-07" db="EMBL/GenBank/DDBJ databases">
        <authorList>
            <consortium name="The Broad Institute Genome Sequencing Platform"/>
            <consortium name="Broad Institute Genome Sequencing Center for Infectious Disease"/>
            <person name="Ma L.-J."/>
            <person name="Dead R."/>
            <person name="Young S."/>
            <person name="Zeng Q."/>
            <person name="Koehrsen M."/>
            <person name="Alvarado L."/>
            <person name="Berlin A."/>
            <person name="Chapman S.B."/>
            <person name="Chen Z."/>
            <person name="Freedman E."/>
            <person name="Gellesch M."/>
            <person name="Goldberg J."/>
            <person name="Griggs A."/>
            <person name="Gujja S."/>
            <person name="Heilman E.R."/>
            <person name="Heiman D."/>
            <person name="Hepburn T."/>
            <person name="Howarth C."/>
            <person name="Jen D."/>
            <person name="Larson L."/>
            <person name="Mehta T."/>
            <person name="Neiman D."/>
            <person name="Pearson M."/>
            <person name="Roberts A."/>
            <person name="Saif S."/>
            <person name="Shea T."/>
            <person name="Shenoy N."/>
            <person name="Sisk P."/>
            <person name="Stolte C."/>
            <person name="Sykes S."/>
            <person name="Walk T."/>
            <person name="White J."/>
            <person name="Yandava C."/>
            <person name="Haas B."/>
            <person name="Nusbaum C."/>
            <person name="Birren B."/>
        </authorList>
    </citation>
    <scope>NUCLEOTIDE SEQUENCE</scope>
    <source>
        <strain evidence="11">R3-111a-1</strain>
    </source>
</reference>
<dbReference type="AlphaFoldDB" id="J3P9R3"/>
<feature type="domain" description="Man1/Src1-like C-terminal" evidence="9">
    <location>
        <begin position="370"/>
        <end position="711"/>
    </location>
</feature>
<dbReference type="EnsemblFungi" id="EJT73399">
    <property type="protein sequence ID" value="EJT73399"/>
    <property type="gene ID" value="GGTG_10239"/>
</dbReference>
<evidence type="ECO:0000259" key="10">
    <source>
        <dbReference type="Pfam" id="PF12949"/>
    </source>
</evidence>
<dbReference type="PANTHER" id="PTHR47808:SF2">
    <property type="entry name" value="LEM DOMAIN-CONTAINING PROTEIN 2"/>
    <property type="match status" value="1"/>
</dbReference>
<feature type="region of interest" description="Disordered" evidence="7">
    <location>
        <begin position="62"/>
        <end position="302"/>
    </location>
</feature>
<protein>
    <recommendedName>
        <fullName evidence="14">Inner nuclear membrane protein SRC1</fullName>
    </recommendedName>
</protein>
<dbReference type="GO" id="GO:0005783">
    <property type="term" value="C:endoplasmic reticulum"/>
    <property type="evidence" value="ECO:0007669"/>
    <property type="project" value="TreeGrafter"/>
</dbReference>
<keyword evidence="5 8" id="KW-0472">Membrane</keyword>
<dbReference type="RefSeq" id="XP_009226373.1">
    <property type="nucleotide sequence ID" value="XM_009228109.1"/>
</dbReference>
<evidence type="ECO:0000256" key="4">
    <source>
        <dbReference type="ARBA" id="ARBA00022989"/>
    </source>
</evidence>
<evidence type="ECO:0000256" key="7">
    <source>
        <dbReference type="SAM" id="MobiDB-lite"/>
    </source>
</evidence>
<comment type="subcellular location">
    <subcellularLocation>
        <location evidence="1">Nucleus inner membrane</location>
    </subcellularLocation>
</comment>
<dbReference type="GO" id="GO:0034399">
    <property type="term" value="C:nuclear periphery"/>
    <property type="evidence" value="ECO:0007669"/>
    <property type="project" value="TreeGrafter"/>
</dbReference>